<feature type="transmembrane region" description="Helical" evidence="5">
    <location>
        <begin position="232"/>
        <end position="249"/>
    </location>
</feature>
<feature type="transmembrane region" description="Helical" evidence="5">
    <location>
        <begin position="162"/>
        <end position="184"/>
    </location>
</feature>
<protein>
    <recommendedName>
        <fullName evidence="6">O-antigen ligase-related domain-containing protein</fullName>
    </recommendedName>
</protein>
<sequence>MLLTTLFYLTFFLFSFGQLGRISFFGQQVNIYLYEISQLLILAVLFIKYGFKPSKEFYKKFKVIYYFFGFLLTSFLVSINSFKPFENFVGFLYFFRLILYWTYWIYLTYWTDKNNSNKKILINSVLIFVFLTLLSSIIQYFFYPELRNLIYAGWDPHLYRLFGTFFDTSVSGAIYGLVFLRFFLEGKHIMKNKFVFLSLLLILLIFNFLTYSRSLYLALLICIILHAVVQRWYKGLFIISVLFLLFLVVSPERLGEGVNLTRIFSIESRMEDYRNAVKMWKKQPILGIGYNRIRYEKIKMNIIEEVNSDITHSGASFHSSFLIILVSSGIIGLTLFVLVLFKIAGINEFSSYAVIFLSLMSLSDNILLHPFVMFLFFSLVSLFNFNGFRRNSGER</sequence>
<feature type="transmembrane region" description="Helical" evidence="5">
    <location>
        <begin position="121"/>
        <end position="142"/>
    </location>
</feature>
<organism evidence="7 8">
    <name type="scientific">Candidatus Roizmanbacteria bacterium RIFCSPLOWO2_01_FULL_35_13</name>
    <dbReference type="NCBI Taxonomy" id="1802055"/>
    <lineage>
        <taxon>Bacteria</taxon>
        <taxon>Candidatus Roizmaniibacteriota</taxon>
    </lineage>
</organism>
<dbReference type="InterPro" id="IPR051533">
    <property type="entry name" value="WaaL-like"/>
</dbReference>
<dbReference type="PANTHER" id="PTHR37422">
    <property type="entry name" value="TEICHURONIC ACID BIOSYNTHESIS PROTEIN TUAE"/>
    <property type="match status" value="1"/>
</dbReference>
<accession>A0A1F7IHG3</accession>
<feature type="transmembrane region" description="Helical" evidence="5">
    <location>
        <begin position="63"/>
        <end position="82"/>
    </location>
</feature>
<dbReference type="EMBL" id="MGAF01000004">
    <property type="protein sequence ID" value="OGK42788.1"/>
    <property type="molecule type" value="Genomic_DNA"/>
</dbReference>
<dbReference type="Proteomes" id="UP000179270">
    <property type="component" value="Unassembled WGS sequence"/>
</dbReference>
<feature type="transmembrane region" description="Helical" evidence="5">
    <location>
        <begin position="196"/>
        <end position="226"/>
    </location>
</feature>
<evidence type="ECO:0000256" key="3">
    <source>
        <dbReference type="ARBA" id="ARBA00022989"/>
    </source>
</evidence>
<feature type="transmembrane region" description="Helical" evidence="5">
    <location>
        <begin position="366"/>
        <end position="385"/>
    </location>
</feature>
<evidence type="ECO:0000256" key="5">
    <source>
        <dbReference type="SAM" id="Phobius"/>
    </source>
</evidence>
<keyword evidence="2 5" id="KW-0812">Transmembrane</keyword>
<evidence type="ECO:0000313" key="8">
    <source>
        <dbReference type="Proteomes" id="UP000179270"/>
    </source>
</evidence>
<comment type="subcellular location">
    <subcellularLocation>
        <location evidence="1">Membrane</location>
        <topology evidence="1">Multi-pass membrane protein</topology>
    </subcellularLocation>
</comment>
<dbReference type="PANTHER" id="PTHR37422:SF13">
    <property type="entry name" value="LIPOPOLYSACCHARIDE BIOSYNTHESIS PROTEIN PA4999-RELATED"/>
    <property type="match status" value="1"/>
</dbReference>
<feature type="domain" description="O-antigen ligase-related" evidence="6">
    <location>
        <begin position="199"/>
        <end position="337"/>
    </location>
</feature>
<dbReference type="GO" id="GO:0016020">
    <property type="term" value="C:membrane"/>
    <property type="evidence" value="ECO:0007669"/>
    <property type="project" value="UniProtKB-SubCell"/>
</dbReference>
<gene>
    <name evidence="7" type="ORF">A3A74_01065</name>
</gene>
<dbReference type="STRING" id="1802055.A3A74_01065"/>
<evidence type="ECO:0000259" key="6">
    <source>
        <dbReference type="Pfam" id="PF04932"/>
    </source>
</evidence>
<feature type="transmembrane region" description="Helical" evidence="5">
    <location>
        <begin position="31"/>
        <end position="51"/>
    </location>
</feature>
<name>A0A1F7IHG3_9BACT</name>
<keyword evidence="4 5" id="KW-0472">Membrane</keyword>
<evidence type="ECO:0000313" key="7">
    <source>
        <dbReference type="EMBL" id="OGK42788.1"/>
    </source>
</evidence>
<comment type="caution">
    <text evidence="7">The sequence shown here is derived from an EMBL/GenBank/DDBJ whole genome shotgun (WGS) entry which is preliminary data.</text>
</comment>
<dbReference type="Pfam" id="PF04932">
    <property type="entry name" value="Wzy_C"/>
    <property type="match status" value="1"/>
</dbReference>
<proteinExistence type="predicted"/>
<keyword evidence="3 5" id="KW-1133">Transmembrane helix</keyword>
<evidence type="ECO:0000256" key="4">
    <source>
        <dbReference type="ARBA" id="ARBA00023136"/>
    </source>
</evidence>
<dbReference type="AlphaFoldDB" id="A0A1F7IHG3"/>
<evidence type="ECO:0000256" key="2">
    <source>
        <dbReference type="ARBA" id="ARBA00022692"/>
    </source>
</evidence>
<feature type="transmembrane region" description="Helical" evidence="5">
    <location>
        <begin position="321"/>
        <end position="346"/>
    </location>
</feature>
<feature type="transmembrane region" description="Helical" evidence="5">
    <location>
        <begin position="88"/>
        <end position="109"/>
    </location>
</feature>
<reference evidence="7 8" key="1">
    <citation type="journal article" date="2016" name="Nat. Commun.">
        <title>Thousands of microbial genomes shed light on interconnected biogeochemical processes in an aquifer system.</title>
        <authorList>
            <person name="Anantharaman K."/>
            <person name="Brown C.T."/>
            <person name="Hug L.A."/>
            <person name="Sharon I."/>
            <person name="Castelle C.J."/>
            <person name="Probst A.J."/>
            <person name="Thomas B.C."/>
            <person name="Singh A."/>
            <person name="Wilkins M.J."/>
            <person name="Karaoz U."/>
            <person name="Brodie E.L."/>
            <person name="Williams K.H."/>
            <person name="Hubbard S.S."/>
            <person name="Banfield J.F."/>
        </authorList>
    </citation>
    <scope>NUCLEOTIDE SEQUENCE [LARGE SCALE GENOMIC DNA]</scope>
</reference>
<evidence type="ECO:0000256" key="1">
    <source>
        <dbReference type="ARBA" id="ARBA00004141"/>
    </source>
</evidence>
<dbReference type="InterPro" id="IPR007016">
    <property type="entry name" value="O-antigen_ligase-rel_domated"/>
</dbReference>